<keyword evidence="3" id="KW-1185">Reference proteome</keyword>
<feature type="chain" id="PRO_5040334918" evidence="1">
    <location>
        <begin position="24"/>
        <end position="268"/>
    </location>
</feature>
<dbReference type="Proteomes" id="UP000789831">
    <property type="component" value="Unassembled WGS sequence"/>
</dbReference>
<dbReference type="EMBL" id="CAJVPL010000181">
    <property type="protein sequence ID" value="CAG8461056.1"/>
    <property type="molecule type" value="Genomic_DNA"/>
</dbReference>
<accession>A0A9N8VSP1</accession>
<reference evidence="2" key="1">
    <citation type="submission" date="2021-06" db="EMBL/GenBank/DDBJ databases">
        <authorList>
            <person name="Kallberg Y."/>
            <person name="Tangrot J."/>
            <person name="Rosling A."/>
        </authorList>
    </citation>
    <scope>NUCLEOTIDE SEQUENCE</scope>
    <source>
        <strain evidence="2">MT106</strain>
    </source>
</reference>
<evidence type="ECO:0000313" key="3">
    <source>
        <dbReference type="Proteomes" id="UP000789831"/>
    </source>
</evidence>
<keyword evidence="1" id="KW-0732">Signal</keyword>
<sequence>MTQCKLFVLTLFAFVMLFNLTTAEKYHKNIDPLNFLAPSSNTDESILKSIDLPQIWEVFEKVFEGIYNNKKNLFDTKHLQKGERRILEIAVLPSKRKYTITLERLKDRSYGQTFEIIVEPHDREEDKRDYTIVIPFRGEFDANEGSNDDSNKFNSPFFAEQFGGKHYSKHHSDDYKESIAEIFDHIFHSDHKLFSDDLEGEACRRTREYEFAILPSYEKWRLIVKRKGKTPYGPLYKLTSSSEEVVEKHEFSFIVPDDDDKHRRHRCE</sequence>
<evidence type="ECO:0000256" key="1">
    <source>
        <dbReference type="SAM" id="SignalP"/>
    </source>
</evidence>
<feature type="signal peptide" evidence="1">
    <location>
        <begin position="1"/>
        <end position="23"/>
    </location>
</feature>
<gene>
    <name evidence="2" type="ORF">AGERDE_LOCUS2253</name>
</gene>
<protein>
    <submittedName>
        <fullName evidence="2">2773_t:CDS:1</fullName>
    </submittedName>
</protein>
<dbReference type="AlphaFoldDB" id="A0A9N8VSP1"/>
<proteinExistence type="predicted"/>
<organism evidence="2 3">
    <name type="scientific">Ambispora gerdemannii</name>
    <dbReference type="NCBI Taxonomy" id="144530"/>
    <lineage>
        <taxon>Eukaryota</taxon>
        <taxon>Fungi</taxon>
        <taxon>Fungi incertae sedis</taxon>
        <taxon>Mucoromycota</taxon>
        <taxon>Glomeromycotina</taxon>
        <taxon>Glomeromycetes</taxon>
        <taxon>Archaeosporales</taxon>
        <taxon>Ambisporaceae</taxon>
        <taxon>Ambispora</taxon>
    </lineage>
</organism>
<evidence type="ECO:0000313" key="2">
    <source>
        <dbReference type="EMBL" id="CAG8461056.1"/>
    </source>
</evidence>
<dbReference type="OrthoDB" id="2400770at2759"/>
<name>A0A9N8VSP1_9GLOM</name>
<comment type="caution">
    <text evidence="2">The sequence shown here is derived from an EMBL/GenBank/DDBJ whole genome shotgun (WGS) entry which is preliminary data.</text>
</comment>